<proteinExistence type="predicted"/>
<protein>
    <recommendedName>
        <fullName evidence="1">Stage II sporulation protein M</fullName>
    </recommendedName>
</protein>
<evidence type="ECO:0000256" key="2">
    <source>
        <dbReference type="SAM" id="Phobius"/>
    </source>
</evidence>
<feature type="transmembrane region" description="Helical" evidence="2">
    <location>
        <begin position="16"/>
        <end position="37"/>
    </location>
</feature>
<feature type="transmembrane region" description="Helical" evidence="2">
    <location>
        <begin position="178"/>
        <end position="198"/>
    </location>
</feature>
<keyword evidence="4" id="KW-1185">Reference proteome</keyword>
<name>A0ABU5CBB1_9BACI</name>
<sequence>MQFKRSHAVSHVQNNASIYIFMIILFLTGIIFGAIIVNSMDFVQKQDLYFYLERFFGEISHEQAIERTAILRESFFYHLKYLLLMFVLGFSVIGLPIVWVLLFLKGIVVGFSVGFIVNQLGMQGFMLASLSIAPQNLIIIPIYIVAGSLSMIFSLALINKLFSKRISRPVFHSFGKYFALFFALVVLALGAAAIEAYAANGAMVSLIKSFYTKS</sequence>
<dbReference type="NCBIfam" id="TIGR02831">
    <property type="entry name" value="spo_II_M"/>
    <property type="match status" value="1"/>
</dbReference>
<keyword evidence="1" id="KW-1003">Cell membrane</keyword>
<reference evidence="3 4" key="1">
    <citation type="submission" date="2023-10" db="EMBL/GenBank/DDBJ databases">
        <title>Virgibacillus halophilus 5B73C genome.</title>
        <authorList>
            <person name="Miliotis G."/>
            <person name="Sengupta P."/>
            <person name="Hameed A."/>
            <person name="Chuvochina M."/>
            <person name="Mcdonagh F."/>
            <person name="Simpson A.C."/>
            <person name="Singh N.K."/>
            <person name="Rekha P.D."/>
            <person name="Raman K."/>
            <person name="Hugenholtz P."/>
            <person name="Venkateswaran K."/>
        </authorList>
    </citation>
    <scope>NUCLEOTIDE SEQUENCE [LARGE SCALE GENOMIC DNA]</scope>
    <source>
        <strain evidence="3 4">5B73C</strain>
    </source>
</reference>
<dbReference type="EMBL" id="JAWDIP010000004">
    <property type="protein sequence ID" value="MDY0396514.1"/>
    <property type="molecule type" value="Genomic_DNA"/>
</dbReference>
<evidence type="ECO:0000313" key="3">
    <source>
        <dbReference type="EMBL" id="MDY0396514.1"/>
    </source>
</evidence>
<feature type="transmembrane region" description="Helical" evidence="2">
    <location>
        <begin position="108"/>
        <end position="130"/>
    </location>
</feature>
<comment type="function">
    <text evidence="1">Required for complete septum migration and engulfment of the forespore compartment during sporulation. Required for stabilizing and recruiting of SpoIIP to the septal membrane.</text>
</comment>
<dbReference type="InterPro" id="IPR002798">
    <property type="entry name" value="SpoIIM-like"/>
</dbReference>
<evidence type="ECO:0000313" key="4">
    <source>
        <dbReference type="Proteomes" id="UP001281447"/>
    </source>
</evidence>
<dbReference type="RefSeq" id="WP_390353412.1">
    <property type="nucleotide sequence ID" value="NZ_JBHUIZ010000003.1"/>
</dbReference>
<feature type="transmembrane region" description="Helical" evidence="2">
    <location>
        <begin position="137"/>
        <end position="158"/>
    </location>
</feature>
<keyword evidence="2" id="KW-1133">Transmembrane helix</keyword>
<comment type="subcellular location">
    <subcellularLocation>
        <location evidence="1">Cell membrane</location>
        <topology evidence="1">Multi-pass membrane protein</topology>
    </subcellularLocation>
    <text evidence="1">Localizes to the sporulation septum and to the second division site within the mother cell. Before the start of engulfment localizes to the septal midpoint, then spreads throughout the septum prior to becoming enriched at the leading edge of the engulfing membrane, where it remains until the completion of membrane migration. Some remain partially trapped at the septum during engulfment and upon completion of engulfment become dispersed in the outer forespore membrane. Localization of the MPD complex to the septal membrane is dependent on SpoIIB.</text>
</comment>
<accession>A0ABU5CBB1</accession>
<dbReference type="Proteomes" id="UP001281447">
    <property type="component" value="Unassembled WGS sequence"/>
</dbReference>
<keyword evidence="1 2" id="KW-0812">Transmembrane</keyword>
<feature type="transmembrane region" description="Helical" evidence="2">
    <location>
        <begin position="81"/>
        <end position="102"/>
    </location>
</feature>
<organism evidence="3 4">
    <name type="scientific">Tigheibacillus halophilus</name>
    <dbReference type="NCBI Taxonomy" id="361280"/>
    <lineage>
        <taxon>Bacteria</taxon>
        <taxon>Bacillati</taxon>
        <taxon>Bacillota</taxon>
        <taxon>Bacilli</taxon>
        <taxon>Bacillales</taxon>
        <taxon>Bacillaceae</taxon>
        <taxon>Tigheibacillus</taxon>
    </lineage>
</organism>
<keyword evidence="1 2" id="KW-0472">Membrane</keyword>
<comment type="subunit">
    <text evidence="1">Component of the MPD complex composed of SpoIIM, SpoIIP and SpoIID.</text>
</comment>
<dbReference type="Pfam" id="PF01944">
    <property type="entry name" value="SpoIIM"/>
    <property type="match status" value="1"/>
</dbReference>
<keyword evidence="1" id="KW-0749">Sporulation</keyword>
<gene>
    <name evidence="3" type="primary">spoIIM</name>
    <name evidence="3" type="ORF">RWE15_22095</name>
</gene>
<evidence type="ECO:0000256" key="1">
    <source>
        <dbReference type="PIRNR" id="PIRNR038973"/>
    </source>
</evidence>
<dbReference type="PIRSF" id="PIRSF038973">
    <property type="entry name" value="SpoIIM"/>
    <property type="match status" value="1"/>
</dbReference>
<dbReference type="InterPro" id="IPR014196">
    <property type="entry name" value="SpoIIM"/>
</dbReference>
<comment type="caution">
    <text evidence="3">The sequence shown here is derived from an EMBL/GenBank/DDBJ whole genome shotgun (WGS) entry which is preliminary data.</text>
</comment>